<evidence type="ECO:0000256" key="1">
    <source>
        <dbReference type="ARBA" id="ARBA00023125"/>
    </source>
</evidence>
<feature type="domain" description="HTH tetR-type" evidence="3">
    <location>
        <begin position="18"/>
        <end position="78"/>
    </location>
</feature>
<dbReference type="RefSeq" id="WP_273173142.1">
    <property type="nucleotide sequence ID" value="NZ_JAAXZR010000016.1"/>
</dbReference>
<dbReference type="InterPro" id="IPR009057">
    <property type="entry name" value="Homeodomain-like_sf"/>
</dbReference>
<dbReference type="GO" id="GO:0003677">
    <property type="term" value="F:DNA binding"/>
    <property type="evidence" value="ECO:0007669"/>
    <property type="project" value="UniProtKB-UniRule"/>
</dbReference>
<protein>
    <submittedName>
        <fullName evidence="4">TetR family transcriptional regulator</fullName>
    </submittedName>
</protein>
<name>A0A971CZ36_9BIFI</name>
<dbReference type="Pfam" id="PF17940">
    <property type="entry name" value="TetR_C_31"/>
    <property type="match status" value="1"/>
</dbReference>
<dbReference type="SUPFAM" id="SSF46689">
    <property type="entry name" value="Homeodomain-like"/>
    <property type="match status" value="1"/>
</dbReference>
<reference evidence="4" key="2">
    <citation type="submission" date="2020-01" db="EMBL/GenBank/DDBJ databases">
        <authorList>
            <person name="Campanaro S."/>
        </authorList>
    </citation>
    <scope>NUCLEOTIDE SEQUENCE</scope>
    <source>
        <strain evidence="4">AS01afH2WH_6</strain>
    </source>
</reference>
<organism evidence="4 5">
    <name type="scientific">Bifidobacterium crudilactis</name>
    <dbReference type="NCBI Taxonomy" id="327277"/>
    <lineage>
        <taxon>Bacteria</taxon>
        <taxon>Bacillati</taxon>
        <taxon>Actinomycetota</taxon>
        <taxon>Actinomycetes</taxon>
        <taxon>Bifidobacteriales</taxon>
        <taxon>Bifidobacteriaceae</taxon>
        <taxon>Bifidobacterium</taxon>
    </lineage>
</organism>
<dbReference type="Gene3D" id="1.10.357.10">
    <property type="entry name" value="Tetracycline Repressor, domain 2"/>
    <property type="match status" value="1"/>
</dbReference>
<evidence type="ECO:0000256" key="2">
    <source>
        <dbReference type="PROSITE-ProRule" id="PRU00335"/>
    </source>
</evidence>
<accession>A0A971CZ36</accession>
<dbReference type="EMBL" id="JAAXZR010000016">
    <property type="protein sequence ID" value="NLT79366.1"/>
    <property type="molecule type" value="Genomic_DNA"/>
</dbReference>
<dbReference type="InterPro" id="IPR001647">
    <property type="entry name" value="HTH_TetR"/>
</dbReference>
<keyword evidence="1 2" id="KW-0238">DNA-binding</keyword>
<comment type="caution">
    <text evidence="4">The sequence shown here is derived from an EMBL/GenBank/DDBJ whole genome shotgun (WGS) entry which is preliminary data.</text>
</comment>
<feature type="DNA-binding region" description="H-T-H motif" evidence="2">
    <location>
        <begin position="41"/>
        <end position="60"/>
    </location>
</feature>
<dbReference type="PROSITE" id="PS50977">
    <property type="entry name" value="HTH_TETR_2"/>
    <property type="match status" value="1"/>
</dbReference>
<proteinExistence type="predicted"/>
<dbReference type="Proteomes" id="UP000767327">
    <property type="component" value="Unassembled WGS sequence"/>
</dbReference>
<evidence type="ECO:0000259" key="3">
    <source>
        <dbReference type="PROSITE" id="PS50977"/>
    </source>
</evidence>
<evidence type="ECO:0000313" key="4">
    <source>
        <dbReference type="EMBL" id="NLT79366.1"/>
    </source>
</evidence>
<evidence type="ECO:0000313" key="5">
    <source>
        <dbReference type="Proteomes" id="UP000767327"/>
    </source>
</evidence>
<dbReference type="AlphaFoldDB" id="A0A971CZ36"/>
<dbReference type="InterPro" id="IPR041583">
    <property type="entry name" value="TetR_C_31"/>
</dbReference>
<gene>
    <name evidence="4" type="ORF">GXW98_03645</name>
</gene>
<sequence>MAEQSQARQDGKSGAVKRSKRALIISACLTVVAEYGVAATTHRKIAAEAGVPLGLTTYYFAQLHDVLYEAFSQFAQDGSDAFAESLRVCETPDAAISVIVTFILAGQEEGNKASVITHELYTLASREERFRNITQQWMCGNRTALRRFFDADTVRMLDPLIEGLIIHGLLSVNDPDPDLVERAVRRIVGR</sequence>
<reference evidence="4" key="1">
    <citation type="journal article" date="2020" name="Biotechnol. Biofuels">
        <title>New insights from the biogas microbiome by comprehensive genome-resolved metagenomics of nearly 1600 species originating from multiple anaerobic digesters.</title>
        <authorList>
            <person name="Campanaro S."/>
            <person name="Treu L."/>
            <person name="Rodriguez-R L.M."/>
            <person name="Kovalovszki A."/>
            <person name="Ziels R.M."/>
            <person name="Maus I."/>
            <person name="Zhu X."/>
            <person name="Kougias P.G."/>
            <person name="Basile A."/>
            <person name="Luo G."/>
            <person name="Schluter A."/>
            <person name="Konstantinidis K.T."/>
            <person name="Angelidaki I."/>
        </authorList>
    </citation>
    <scope>NUCLEOTIDE SEQUENCE</scope>
    <source>
        <strain evidence="4">AS01afH2WH_6</strain>
    </source>
</reference>